<proteinExistence type="inferred from homology"/>
<evidence type="ECO:0000256" key="4">
    <source>
        <dbReference type="ARBA" id="ARBA00022807"/>
    </source>
</evidence>
<name>A0A8J3BT19_9ACTN</name>
<keyword evidence="6" id="KW-0732">Signal</keyword>
<evidence type="ECO:0000256" key="1">
    <source>
        <dbReference type="ARBA" id="ARBA00007074"/>
    </source>
</evidence>
<dbReference type="PROSITE" id="PS51935">
    <property type="entry name" value="NLPC_P60"/>
    <property type="match status" value="1"/>
</dbReference>
<dbReference type="InterPro" id="IPR051794">
    <property type="entry name" value="PG_Endopeptidase_C40"/>
</dbReference>
<evidence type="ECO:0000256" key="6">
    <source>
        <dbReference type="SAM" id="SignalP"/>
    </source>
</evidence>
<keyword evidence="2" id="KW-0645">Protease</keyword>
<dbReference type="Gene3D" id="6.10.250.3150">
    <property type="match status" value="1"/>
</dbReference>
<dbReference type="InterPro" id="IPR038765">
    <property type="entry name" value="Papain-like_cys_pep_sf"/>
</dbReference>
<dbReference type="InterPro" id="IPR006311">
    <property type="entry name" value="TAT_signal"/>
</dbReference>
<dbReference type="AlphaFoldDB" id="A0A8J3BT19"/>
<dbReference type="Proteomes" id="UP000662200">
    <property type="component" value="Unassembled WGS sequence"/>
</dbReference>
<keyword evidence="9" id="KW-1185">Reference proteome</keyword>
<keyword evidence="4" id="KW-0788">Thiol protease</keyword>
<evidence type="ECO:0000256" key="5">
    <source>
        <dbReference type="SAM" id="Coils"/>
    </source>
</evidence>
<feature type="signal peptide" evidence="6">
    <location>
        <begin position="1"/>
        <end position="34"/>
    </location>
</feature>
<protein>
    <recommendedName>
        <fullName evidence="7">NlpC/P60 domain-containing protein</fullName>
    </recommendedName>
</protein>
<gene>
    <name evidence="8" type="ORF">GCM10010124_34250</name>
</gene>
<feature type="coiled-coil region" evidence="5">
    <location>
        <begin position="38"/>
        <end position="86"/>
    </location>
</feature>
<sequence length="325" mass="34918">MAHVHPRRPSRRVLTAALAAGLALAGAGAAPAAAAPTKAELREKIAKQSATLKQVSEDYNEAREQLTANENKIKEIRTRMPALEKQVTGAKADFAKVAASTYKISNLHEASAVLSQPGPDNMMRRLGAIDQLTQRRQAKVNDLTTATHSYAADQQRLATEVARQEIQVRDLGKRKAAIKADLDTFYTLRREVYGTKDSGGGGFTGTVPKVSGQAGAVVRFAYQAIGKPYRFGADGPDGYDCSGLTAAAWRKAGKSLPHNARMQWNNVARLQRGGIAAGDLVFYTDLSHVGIYVGGGKVIHAPTFGEKVKISPIGMMSIYGYGRPR</sequence>
<evidence type="ECO:0000313" key="8">
    <source>
        <dbReference type="EMBL" id="GGK38572.1"/>
    </source>
</evidence>
<dbReference type="GO" id="GO:0006508">
    <property type="term" value="P:proteolysis"/>
    <property type="evidence" value="ECO:0007669"/>
    <property type="project" value="UniProtKB-KW"/>
</dbReference>
<reference evidence="8" key="1">
    <citation type="journal article" date="2014" name="Int. J. Syst. Evol. Microbiol.">
        <title>Complete genome sequence of Corynebacterium casei LMG S-19264T (=DSM 44701T), isolated from a smear-ripened cheese.</title>
        <authorList>
            <consortium name="US DOE Joint Genome Institute (JGI-PGF)"/>
            <person name="Walter F."/>
            <person name="Albersmeier A."/>
            <person name="Kalinowski J."/>
            <person name="Ruckert C."/>
        </authorList>
    </citation>
    <scope>NUCLEOTIDE SEQUENCE</scope>
    <source>
        <strain evidence="8">JCM 3091</strain>
    </source>
</reference>
<dbReference type="SUPFAM" id="SSF54001">
    <property type="entry name" value="Cysteine proteinases"/>
    <property type="match status" value="1"/>
</dbReference>
<dbReference type="EMBL" id="BMQC01000014">
    <property type="protein sequence ID" value="GGK38572.1"/>
    <property type="molecule type" value="Genomic_DNA"/>
</dbReference>
<organism evidence="8 9">
    <name type="scientific">Pilimelia terevasa</name>
    <dbReference type="NCBI Taxonomy" id="53372"/>
    <lineage>
        <taxon>Bacteria</taxon>
        <taxon>Bacillati</taxon>
        <taxon>Actinomycetota</taxon>
        <taxon>Actinomycetes</taxon>
        <taxon>Micromonosporales</taxon>
        <taxon>Micromonosporaceae</taxon>
        <taxon>Pilimelia</taxon>
    </lineage>
</organism>
<dbReference type="Pfam" id="PF00877">
    <property type="entry name" value="NLPC_P60"/>
    <property type="match status" value="1"/>
</dbReference>
<dbReference type="PROSITE" id="PS51318">
    <property type="entry name" value="TAT"/>
    <property type="match status" value="1"/>
</dbReference>
<dbReference type="RefSeq" id="WP_189115357.1">
    <property type="nucleotide sequence ID" value="NZ_BMQC01000014.1"/>
</dbReference>
<evidence type="ECO:0000256" key="3">
    <source>
        <dbReference type="ARBA" id="ARBA00022801"/>
    </source>
</evidence>
<dbReference type="InterPro" id="IPR000064">
    <property type="entry name" value="NLP_P60_dom"/>
</dbReference>
<comment type="similarity">
    <text evidence="1">Belongs to the peptidase C40 family.</text>
</comment>
<evidence type="ECO:0000313" key="9">
    <source>
        <dbReference type="Proteomes" id="UP000662200"/>
    </source>
</evidence>
<feature type="chain" id="PRO_5039504692" description="NlpC/P60 domain-containing protein" evidence="6">
    <location>
        <begin position="35"/>
        <end position="325"/>
    </location>
</feature>
<keyword evidence="3" id="KW-0378">Hydrolase</keyword>
<dbReference type="GO" id="GO:0008234">
    <property type="term" value="F:cysteine-type peptidase activity"/>
    <property type="evidence" value="ECO:0007669"/>
    <property type="project" value="UniProtKB-KW"/>
</dbReference>
<evidence type="ECO:0000256" key="2">
    <source>
        <dbReference type="ARBA" id="ARBA00022670"/>
    </source>
</evidence>
<keyword evidence="5" id="KW-0175">Coiled coil</keyword>
<dbReference type="PANTHER" id="PTHR47359">
    <property type="entry name" value="PEPTIDOGLYCAN DL-ENDOPEPTIDASE CWLO"/>
    <property type="match status" value="1"/>
</dbReference>
<accession>A0A8J3BT19</accession>
<dbReference type="PANTHER" id="PTHR47359:SF3">
    <property type="entry name" value="NLP_P60 DOMAIN-CONTAINING PROTEIN-RELATED"/>
    <property type="match status" value="1"/>
</dbReference>
<reference evidence="8" key="2">
    <citation type="submission" date="2020-09" db="EMBL/GenBank/DDBJ databases">
        <authorList>
            <person name="Sun Q."/>
            <person name="Ohkuma M."/>
        </authorList>
    </citation>
    <scope>NUCLEOTIDE SEQUENCE</scope>
    <source>
        <strain evidence="8">JCM 3091</strain>
    </source>
</reference>
<feature type="domain" description="NlpC/P60" evidence="7">
    <location>
        <begin position="211"/>
        <end position="325"/>
    </location>
</feature>
<comment type="caution">
    <text evidence="8">The sequence shown here is derived from an EMBL/GenBank/DDBJ whole genome shotgun (WGS) entry which is preliminary data.</text>
</comment>
<evidence type="ECO:0000259" key="7">
    <source>
        <dbReference type="PROSITE" id="PS51935"/>
    </source>
</evidence>
<dbReference type="Gene3D" id="3.90.1720.10">
    <property type="entry name" value="endopeptidase domain like (from Nostoc punctiforme)"/>
    <property type="match status" value="1"/>
</dbReference>